<protein>
    <recommendedName>
        <fullName evidence="3">Tyr recombinase domain-containing protein</fullName>
    </recommendedName>
</protein>
<dbReference type="Proteomes" id="UP000470470">
    <property type="component" value="Unassembled WGS sequence"/>
</dbReference>
<keyword evidence="2" id="KW-1185">Reference proteome</keyword>
<comment type="caution">
    <text evidence="1">The sequence shown here is derived from an EMBL/GenBank/DDBJ whole genome shotgun (WGS) entry which is preliminary data.</text>
</comment>
<sequence>MFSQATDDGAVGAKPVRDATVRIDTTATKAPRALIVEQTTRLVELFRGSARANELDVVDIVDWMLATGARIGEAVSLRTAETAG</sequence>
<evidence type="ECO:0000313" key="1">
    <source>
        <dbReference type="EMBL" id="NEL55388.1"/>
    </source>
</evidence>
<gene>
    <name evidence="1" type="ORF">G1H19_15470</name>
</gene>
<reference evidence="1 2" key="1">
    <citation type="submission" date="2020-02" db="EMBL/GenBank/DDBJ databases">
        <title>The whole genome sequence of CPCC 205119.</title>
        <authorList>
            <person name="Jiang Z."/>
        </authorList>
    </citation>
    <scope>NUCLEOTIDE SEQUENCE [LARGE SCALE GENOMIC DNA]</scope>
    <source>
        <strain evidence="1 2">CPCC 205119</strain>
    </source>
</reference>
<dbReference type="EMBL" id="JAAGWK010000022">
    <property type="protein sequence ID" value="NEL55388.1"/>
    <property type="molecule type" value="Genomic_DNA"/>
</dbReference>
<dbReference type="InterPro" id="IPR011010">
    <property type="entry name" value="DNA_brk_join_enz"/>
</dbReference>
<organism evidence="1 2">
    <name type="scientific">Goekera deserti</name>
    <dbReference type="NCBI Taxonomy" id="2497753"/>
    <lineage>
        <taxon>Bacteria</taxon>
        <taxon>Bacillati</taxon>
        <taxon>Actinomycetota</taxon>
        <taxon>Actinomycetes</taxon>
        <taxon>Geodermatophilales</taxon>
        <taxon>Geodermatophilaceae</taxon>
        <taxon>Goekera</taxon>
    </lineage>
</organism>
<proteinExistence type="predicted"/>
<dbReference type="SUPFAM" id="SSF56349">
    <property type="entry name" value="DNA breaking-rejoining enzymes"/>
    <property type="match status" value="1"/>
</dbReference>
<accession>A0A7K3WFX4</accession>
<evidence type="ECO:0008006" key="3">
    <source>
        <dbReference type="Google" id="ProtNLM"/>
    </source>
</evidence>
<dbReference type="AlphaFoldDB" id="A0A7K3WFX4"/>
<dbReference type="RefSeq" id="WP_162392369.1">
    <property type="nucleotide sequence ID" value="NZ_JAABOZ010000001.1"/>
</dbReference>
<dbReference type="GO" id="GO:0003677">
    <property type="term" value="F:DNA binding"/>
    <property type="evidence" value="ECO:0007669"/>
    <property type="project" value="InterPro"/>
</dbReference>
<name>A0A7K3WFX4_9ACTN</name>
<evidence type="ECO:0000313" key="2">
    <source>
        <dbReference type="Proteomes" id="UP000470470"/>
    </source>
</evidence>